<feature type="compositionally biased region" description="Low complexity" evidence="5">
    <location>
        <begin position="124"/>
        <end position="140"/>
    </location>
</feature>
<evidence type="ECO:0000256" key="6">
    <source>
        <dbReference type="SAM" id="SignalP"/>
    </source>
</evidence>
<organism evidence="8 9">
    <name type="scientific">Ficus carica</name>
    <name type="common">Common fig</name>
    <dbReference type="NCBI Taxonomy" id="3494"/>
    <lineage>
        <taxon>Eukaryota</taxon>
        <taxon>Viridiplantae</taxon>
        <taxon>Streptophyta</taxon>
        <taxon>Embryophyta</taxon>
        <taxon>Tracheophyta</taxon>
        <taxon>Spermatophyta</taxon>
        <taxon>Magnoliopsida</taxon>
        <taxon>eudicotyledons</taxon>
        <taxon>Gunneridae</taxon>
        <taxon>Pentapetalae</taxon>
        <taxon>rosids</taxon>
        <taxon>fabids</taxon>
        <taxon>Rosales</taxon>
        <taxon>Moraceae</taxon>
        <taxon>Ficeae</taxon>
        <taxon>Ficus</taxon>
    </lineage>
</organism>
<evidence type="ECO:0000259" key="7">
    <source>
        <dbReference type="PROSITE" id="PS51485"/>
    </source>
</evidence>
<dbReference type="GO" id="GO:0005886">
    <property type="term" value="C:plasma membrane"/>
    <property type="evidence" value="ECO:0007669"/>
    <property type="project" value="TreeGrafter"/>
</dbReference>
<keyword evidence="1" id="KW-0479">Metal-binding</keyword>
<dbReference type="InterPro" id="IPR008972">
    <property type="entry name" value="Cupredoxin"/>
</dbReference>
<reference evidence="8" key="1">
    <citation type="submission" date="2023-07" db="EMBL/GenBank/DDBJ databases">
        <title>draft genome sequence of fig (Ficus carica).</title>
        <authorList>
            <person name="Takahashi T."/>
            <person name="Nishimura K."/>
        </authorList>
    </citation>
    <scope>NUCLEOTIDE SEQUENCE</scope>
</reference>
<keyword evidence="3" id="KW-1015">Disulfide bond</keyword>
<dbReference type="FunFam" id="2.60.40.420:FF:000034">
    <property type="entry name" value="Cupredoxin superfamily protein"/>
    <property type="match status" value="1"/>
</dbReference>
<protein>
    <recommendedName>
        <fullName evidence="7">Phytocyanin domain-containing protein</fullName>
    </recommendedName>
</protein>
<evidence type="ECO:0000313" key="9">
    <source>
        <dbReference type="Proteomes" id="UP001187192"/>
    </source>
</evidence>
<evidence type="ECO:0000256" key="3">
    <source>
        <dbReference type="ARBA" id="ARBA00023157"/>
    </source>
</evidence>
<dbReference type="EMBL" id="BTGU01000093">
    <property type="protein sequence ID" value="GMN59978.1"/>
    <property type="molecule type" value="Genomic_DNA"/>
</dbReference>
<dbReference type="PANTHER" id="PTHR33021:SF339">
    <property type="entry name" value="OS07G0570600 PROTEIN"/>
    <property type="match status" value="1"/>
</dbReference>
<sequence length="230" mass="24579">MGFVRIMCFVVVVVMISGERANGTNFTVGGTTGWTIPSQTNFYESWADDKDFRVGDQLTFIWSGTHDVAVVTETDYEGCTKVSNVSSTGPVTITLDTIGDKYFICTIGTHCQSGQKLEIEVKASNTTAGSPPSTPTNGTTPSPPPPPSSATSFAPVASFSCSLFSVFPGGEKLSCIHMFDFPVALALWFGLARTAEGGLKLIDALDFGSQHPDWQLRHLSPGLSLLLELV</sequence>
<accession>A0AA88DR78</accession>
<comment type="caution">
    <text evidence="8">The sequence shown here is derived from an EMBL/GenBank/DDBJ whole genome shotgun (WGS) entry which is preliminary data.</text>
</comment>
<proteinExistence type="predicted"/>
<dbReference type="InterPro" id="IPR003245">
    <property type="entry name" value="Phytocyanin_dom"/>
</dbReference>
<name>A0AA88DR78_FICCA</name>
<evidence type="ECO:0000256" key="1">
    <source>
        <dbReference type="ARBA" id="ARBA00022723"/>
    </source>
</evidence>
<evidence type="ECO:0000256" key="5">
    <source>
        <dbReference type="SAM" id="MobiDB-lite"/>
    </source>
</evidence>
<gene>
    <name evidence="8" type="ORF">TIFTF001_029066</name>
</gene>
<keyword evidence="2" id="KW-0186">Copper</keyword>
<dbReference type="SUPFAM" id="SSF49503">
    <property type="entry name" value="Cupredoxins"/>
    <property type="match status" value="1"/>
</dbReference>
<dbReference type="AlphaFoldDB" id="A0AA88DR78"/>
<keyword evidence="9" id="KW-1185">Reference proteome</keyword>
<dbReference type="GO" id="GO:0009055">
    <property type="term" value="F:electron transfer activity"/>
    <property type="evidence" value="ECO:0007669"/>
    <property type="project" value="InterPro"/>
</dbReference>
<feature type="signal peptide" evidence="6">
    <location>
        <begin position="1"/>
        <end position="23"/>
    </location>
</feature>
<keyword evidence="6" id="KW-0732">Signal</keyword>
<feature type="chain" id="PRO_5041663009" description="Phytocyanin domain-containing protein" evidence="6">
    <location>
        <begin position="24"/>
        <end position="230"/>
    </location>
</feature>
<evidence type="ECO:0000256" key="2">
    <source>
        <dbReference type="ARBA" id="ARBA00023008"/>
    </source>
</evidence>
<dbReference type="Pfam" id="PF02298">
    <property type="entry name" value="Cu_bind_like"/>
    <property type="match status" value="1"/>
</dbReference>
<dbReference type="Gene3D" id="2.60.40.420">
    <property type="entry name" value="Cupredoxins - blue copper proteins"/>
    <property type="match status" value="1"/>
</dbReference>
<dbReference type="PROSITE" id="PS51485">
    <property type="entry name" value="PHYTOCYANIN"/>
    <property type="match status" value="1"/>
</dbReference>
<dbReference type="InterPro" id="IPR028871">
    <property type="entry name" value="BlueCu_1_BS"/>
</dbReference>
<keyword evidence="4" id="KW-0325">Glycoprotein</keyword>
<dbReference type="PROSITE" id="PS00196">
    <property type="entry name" value="COPPER_BLUE"/>
    <property type="match status" value="1"/>
</dbReference>
<dbReference type="PANTHER" id="PTHR33021">
    <property type="entry name" value="BLUE COPPER PROTEIN"/>
    <property type="match status" value="1"/>
</dbReference>
<evidence type="ECO:0000256" key="4">
    <source>
        <dbReference type="ARBA" id="ARBA00023180"/>
    </source>
</evidence>
<dbReference type="Proteomes" id="UP001187192">
    <property type="component" value="Unassembled WGS sequence"/>
</dbReference>
<feature type="region of interest" description="Disordered" evidence="5">
    <location>
        <begin position="124"/>
        <end position="151"/>
    </location>
</feature>
<dbReference type="GO" id="GO:0046872">
    <property type="term" value="F:metal ion binding"/>
    <property type="evidence" value="ECO:0007669"/>
    <property type="project" value="UniProtKB-KW"/>
</dbReference>
<feature type="domain" description="Phytocyanin" evidence="7">
    <location>
        <begin position="24"/>
        <end position="123"/>
    </location>
</feature>
<evidence type="ECO:0000313" key="8">
    <source>
        <dbReference type="EMBL" id="GMN59978.1"/>
    </source>
</evidence>
<dbReference type="InterPro" id="IPR039391">
    <property type="entry name" value="Phytocyanin-like"/>
</dbReference>